<protein>
    <submittedName>
        <fullName evidence="2">Similar to dienelactone hydrolase family protein</fullName>
    </submittedName>
</protein>
<dbReference type="InterPro" id="IPR029058">
    <property type="entry name" value="AB_hydrolase_fold"/>
</dbReference>
<dbReference type="PANTHER" id="PTHR17630:SF55">
    <property type="entry name" value="DIENELACTONE HYDROLASE FAMILY PROTEIN (AFU_ORTHOLOGUE AFUA_1G01900)"/>
    <property type="match status" value="1"/>
</dbReference>
<keyword evidence="2" id="KW-0378">Hydrolase</keyword>
<dbReference type="HOGENOM" id="CLU_054590_2_1_1"/>
<organism evidence="3">
    <name type="scientific">Leptosphaeria maculans (strain JN3 / isolate v23.1.3 / race Av1-4-5-6-7-8)</name>
    <name type="common">Blackleg fungus</name>
    <name type="synonym">Phoma lingam</name>
    <dbReference type="NCBI Taxonomy" id="985895"/>
    <lineage>
        <taxon>Eukaryota</taxon>
        <taxon>Fungi</taxon>
        <taxon>Dikarya</taxon>
        <taxon>Ascomycota</taxon>
        <taxon>Pezizomycotina</taxon>
        <taxon>Dothideomycetes</taxon>
        <taxon>Pleosporomycetidae</taxon>
        <taxon>Pleosporales</taxon>
        <taxon>Pleosporineae</taxon>
        <taxon>Leptosphaeriaceae</taxon>
        <taxon>Plenodomus</taxon>
        <taxon>Plenodomus lingam/Leptosphaeria maculans species complex</taxon>
    </lineage>
</organism>
<dbReference type="PANTHER" id="PTHR17630">
    <property type="entry name" value="DIENELACTONE HYDROLASE"/>
    <property type="match status" value="1"/>
</dbReference>
<evidence type="ECO:0000259" key="1">
    <source>
        <dbReference type="Pfam" id="PF01738"/>
    </source>
</evidence>
<dbReference type="STRING" id="985895.E5R5A2"/>
<dbReference type="GO" id="GO:0016787">
    <property type="term" value="F:hydrolase activity"/>
    <property type="evidence" value="ECO:0007669"/>
    <property type="project" value="UniProtKB-KW"/>
</dbReference>
<name>E5R5A2_LEPMJ</name>
<dbReference type="VEuPathDB" id="FungiDB:LEMA_P047780.1"/>
<dbReference type="EMBL" id="FP929083">
    <property type="protein sequence ID" value="CBX92072.1"/>
    <property type="molecule type" value="Genomic_DNA"/>
</dbReference>
<sequence length="243" mass="27357">MACENCKTGYKWDGTAIGKETTLDNINTYVTGDNKERAILIITDVFGWTLPNIRLLADAYAKEAKATVYVPDLFDGEVVDPDAMSDPEKAKKFDVMEFLGRHNKDVRWPQIKQHAQTLKSQYPKVGAMGFCYGGWACLRLAADPKLIDCASTAHPSMLEKSEVDAVKMPVQFLAPENDFAYTEELKAYTHEAMPKTGAPWEYVFFPGMTHGFAARGDPNDPKQREAFERAKRSAVSWFVEYLH</sequence>
<dbReference type="RefSeq" id="XP_003835437.1">
    <property type="nucleotide sequence ID" value="XM_003835389.1"/>
</dbReference>
<dbReference type="Pfam" id="PF01738">
    <property type="entry name" value="DLH"/>
    <property type="match status" value="1"/>
</dbReference>
<dbReference type="Gene3D" id="3.40.50.1820">
    <property type="entry name" value="alpha/beta hydrolase"/>
    <property type="match status" value="1"/>
</dbReference>
<evidence type="ECO:0000313" key="3">
    <source>
        <dbReference type="Proteomes" id="UP000002668"/>
    </source>
</evidence>
<reference evidence="3" key="1">
    <citation type="journal article" date="2011" name="Nat. Commun.">
        <title>Effector diversification within compartments of the Leptosphaeria maculans genome affected by Repeat-Induced Point mutations.</title>
        <authorList>
            <person name="Rouxel T."/>
            <person name="Grandaubert J."/>
            <person name="Hane J.K."/>
            <person name="Hoede C."/>
            <person name="van de Wouw A.P."/>
            <person name="Couloux A."/>
            <person name="Dominguez V."/>
            <person name="Anthouard V."/>
            <person name="Bally P."/>
            <person name="Bourras S."/>
            <person name="Cozijnsen A.J."/>
            <person name="Ciuffetti L.M."/>
            <person name="Degrave A."/>
            <person name="Dilmaghani A."/>
            <person name="Duret L."/>
            <person name="Fudal I."/>
            <person name="Goodwin S.B."/>
            <person name="Gout L."/>
            <person name="Glaser N."/>
            <person name="Linglin J."/>
            <person name="Kema G.H.J."/>
            <person name="Lapalu N."/>
            <person name="Lawrence C.B."/>
            <person name="May K."/>
            <person name="Meyer M."/>
            <person name="Ollivier B."/>
            <person name="Poulain J."/>
            <person name="Schoch C.L."/>
            <person name="Simon A."/>
            <person name="Spatafora J.W."/>
            <person name="Stachowiak A."/>
            <person name="Turgeon B.G."/>
            <person name="Tyler B.M."/>
            <person name="Vincent D."/>
            <person name="Weissenbach J."/>
            <person name="Amselem J."/>
            <person name="Quesneville H."/>
            <person name="Oliver R.P."/>
            <person name="Wincker P."/>
            <person name="Balesdent M.-H."/>
            <person name="Howlett B.J."/>
        </authorList>
    </citation>
    <scope>NUCLEOTIDE SEQUENCE [LARGE SCALE GENOMIC DNA]</scope>
    <source>
        <strain evidence="3">JN3 / isolate v23.1.3 / race Av1-4-5-6-7-8</strain>
    </source>
</reference>
<dbReference type="eggNOG" id="KOG3043">
    <property type="taxonomic scope" value="Eukaryota"/>
</dbReference>
<dbReference type="OrthoDB" id="10019231at2759"/>
<dbReference type="OMA" id="HPSMLEK"/>
<dbReference type="FunCoup" id="E5R5A2">
    <property type="interactions" value="238"/>
</dbReference>
<dbReference type="AlphaFoldDB" id="E5R5A2"/>
<proteinExistence type="predicted"/>
<keyword evidence="3" id="KW-1185">Reference proteome</keyword>
<feature type="domain" description="Dienelactone hydrolase" evidence="1">
    <location>
        <begin position="31"/>
        <end position="241"/>
    </location>
</feature>
<evidence type="ECO:0000313" key="2">
    <source>
        <dbReference type="EMBL" id="CBX92072.1"/>
    </source>
</evidence>
<dbReference type="InParanoid" id="E5R5A2"/>
<dbReference type="Proteomes" id="UP000002668">
    <property type="component" value="Genome"/>
</dbReference>
<accession>E5R5A2</accession>
<dbReference type="InterPro" id="IPR002925">
    <property type="entry name" value="Dienelactn_hydro"/>
</dbReference>
<gene>
    <name evidence="2" type="ORF">LEMA_P047780.1</name>
</gene>
<dbReference type="GeneID" id="13284607"/>
<dbReference type="SUPFAM" id="SSF53474">
    <property type="entry name" value="alpha/beta-Hydrolases"/>
    <property type="match status" value="1"/>
</dbReference>